<dbReference type="Gene3D" id="4.10.60.10">
    <property type="entry name" value="Zinc finger, CCHC-type"/>
    <property type="match status" value="1"/>
</dbReference>
<keyword evidence="1" id="KW-0863">Zinc-finger</keyword>
<dbReference type="Pfam" id="PF22936">
    <property type="entry name" value="Pol_BBD"/>
    <property type="match status" value="1"/>
</dbReference>
<dbReference type="GO" id="GO:0008270">
    <property type="term" value="F:zinc ion binding"/>
    <property type="evidence" value="ECO:0007669"/>
    <property type="project" value="UniProtKB-KW"/>
</dbReference>
<dbReference type="Pfam" id="PF14223">
    <property type="entry name" value="Retrotran_gag_2"/>
    <property type="match status" value="1"/>
</dbReference>
<protein>
    <submittedName>
        <fullName evidence="3">Polyprotein</fullName>
    </submittedName>
</protein>
<dbReference type="SUPFAM" id="SSF57756">
    <property type="entry name" value="Retrovirus zinc finger-like domains"/>
    <property type="match status" value="1"/>
</dbReference>
<dbReference type="Pfam" id="PF13976">
    <property type="entry name" value="gag_pre-integrs"/>
    <property type="match status" value="1"/>
</dbReference>
<keyword evidence="1" id="KW-0862">Zinc</keyword>
<dbReference type="Proteomes" id="UP000198211">
    <property type="component" value="Unassembled WGS sequence"/>
</dbReference>
<name>A0A225VAC5_9STRA</name>
<proteinExistence type="predicted"/>
<evidence type="ECO:0000259" key="2">
    <source>
        <dbReference type="PROSITE" id="PS50158"/>
    </source>
</evidence>
<dbReference type="PANTHER" id="PTHR47592">
    <property type="entry name" value="PBF68 PROTEIN"/>
    <property type="match status" value="1"/>
</dbReference>
<gene>
    <name evidence="3" type="ORF">PHMEG_00026171</name>
</gene>
<accession>A0A225VAC5</accession>
<keyword evidence="1" id="KW-0479">Metal-binding</keyword>
<dbReference type="InterPro" id="IPR054722">
    <property type="entry name" value="PolX-like_BBD"/>
</dbReference>
<dbReference type="InterPro" id="IPR036875">
    <property type="entry name" value="Znf_CCHC_sf"/>
</dbReference>
<dbReference type="SMART" id="SM00343">
    <property type="entry name" value="ZnF_C2HC"/>
    <property type="match status" value="1"/>
</dbReference>
<dbReference type="InterPro" id="IPR025724">
    <property type="entry name" value="GAG-pre-integrase_dom"/>
</dbReference>
<evidence type="ECO:0000256" key="1">
    <source>
        <dbReference type="PROSITE-ProRule" id="PRU00047"/>
    </source>
</evidence>
<sequence length="341" mass="38295">MPTSQKKAEVVLGSDNYLHWEFAMRMTLVLDRNAQGVSVEPHTKIRSATSAMQAWNTLIEFYNRTTMHSRVTMTRRLHEFKMEDGSTMARHLDKFGELIEKKESSERALKATSFGGKCKNEKFGKVGKRYDRKGNDSQRLGEFTGKCFGCGQVGHMKRECPEMANGRSHEDSVFAVGEDRSAGWLIDSGVMVHIAPHRVALYEYSAMSAEMNVPIADGKKIRVARTGSVRLKGIDGKSIRMVEVLHIPASTVDCSLWGNWQIAKYGKVYVLGCHQDTAYYTEYAGVDSEWELWHARMGHLNEDSLEKTQQVTTGMPKTRPAVKTLCGGCMKGKQTVTHFPS</sequence>
<dbReference type="AlphaFoldDB" id="A0A225VAC5"/>
<dbReference type="InterPro" id="IPR001878">
    <property type="entry name" value="Znf_CCHC"/>
</dbReference>
<dbReference type="Pfam" id="PF00098">
    <property type="entry name" value="zf-CCHC"/>
    <property type="match status" value="1"/>
</dbReference>
<reference evidence="4" key="1">
    <citation type="submission" date="2017-03" db="EMBL/GenBank/DDBJ databases">
        <title>Phytopthora megakarya and P. palmivora, two closely related causual agents of cacao black pod achieved similar genome size and gene model numbers by different mechanisms.</title>
        <authorList>
            <person name="Ali S."/>
            <person name="Shao J."/>
            <person name="Larry D.J."/>
            <person name="Kronmiller B."/>
            <person name="Shen D."/>
            <person name="Strem M.D."/>
            <person name="Melnick R.L."/>
            <person name="Guiltinan M.J."/>
            <person name="Tyler B.M."/>
            <person name="Meinhardt L.W."/>
            <person name="Bailey B.A."/>
        </authorList>
    </citation>
    <scope>NUCLEOTIDE SEQUENCE [LARGE SCALE GENOMIC DNA]</scope>
    <source>
        <strain evidence="4">zdho120</strain>
    </source>
</reference>
<dbReference type="GO" id="GO:0003676">
    <property type="term" value="F:nucleic acid binding"/>
    <property type="evidence" value="ECO:0007669"/>
    <property type="project" value="InterPro"/>
</dbReference>
<dbReference type="EMBL" id="NBNE01006266">
    <property type="protein sequence ID" value="OWZ02292.1"/>
    <property type="molecule type" value="Genomic_DNA"/>
</dbReference>
<feature type="domain" description="CCHC-type" evidence="2">
    <location>
        <begin position="146"/>
        <end position="162"/>
    </location>
</feature>
<dbReference type="PROSITE" id="PS50158">
    <property type="entry name" value="ZF_CCHC"/>
    <property type="match status" value="1"/>
</dbReference>
<dbReference type="OrthoDB" id="126259at2759"/>
<comment type="caution">
    <text evidence="3">The sequence shown here is derived from an EMBL/GenBank/DDBJ whole genome shotgun (WGS) entry which is preliminary data.</text>
</comment>
<evidence type="ECO:0000313" key="3">
    <source>
        <dbReference type="EMBL" id="OWZ02292.1"/>
    </source>
</evidence>
<evidence type="ECO:0000313" key="4">
    <source>
        <dbReference type="Proteomes" id="UP000198211"/>
    </source>
</evidence>
<dbReference type="PANTHER" id="PTHR47592:SF27">
    <property type="entry name" value="OS08G0421700 PROTEIN"/>
    <property type="match status" value="1"/>
</dbReference>
<organism evidence="3 4">
    <name type="scientific">Phytophthora megakarya</name>
    <dbReference type="NCBI Taxonomy" id="4795"/>
    <lineage>
        <taxon>Eukaryota</taxon>
        <taxon>Sar</taxon>
        <taxon>Stramenopiles</taxon>
        <taxon>Oomycota</taxon>
        <taxon>Peronosporomycetes</taxon>
        <taxon>Peronosporales</taxon>
        <taxon>Peronosporaceae</taxon>
        <taxon>Phytophthora</taxon>
    </lineage>
</organism>
<keyword evidence="4" id="KW-1185">Reference proteome</keyword>